<name>A0ABT2WBK0_9BACI</name>
<dbReference type="PANTHER" id="PTHR36441:SF1">
    <property type="entry name" value="DUF503 DOMAIN-CONTAINING PROTEIN"/>
    <property type="match status" value="1"/>
</dbReference>
<dbReference type="EMBL" id="JAOUSE010000002">
    <property type="protein sequence ID" value="MCU9593050.1"/>
    <property type="molecule type" value="Genomic_DNA"/>
</dbReference>
<organism evidence="1 2">
    <name type="scientific">Pallidibacillus thermolactis</name>
    <dbReference type="NCBI Taxonomy" id="251051"/>
    <lineage>
        <taxon>Bacteria</taxon>
        <taxon>Bacillati</taxon>
        <taxon>Bacillota</taxon>
        <taxon>Bacilli</taxon>
        <taxon>Bacillales</taxon>
        <taxon>Bacillaceae</taxon>
        <taxon>Pallidibacillus</taxon>
    </lineage>
</organism>
<protein>
    <submittedName>
        <fullName evidence="1">DUF503 family protein</fullName>
    </submittedName>
</protein>
<dbReference type="Gene3D" id="3.30.70.1120">
    <property type="entry name" value="TT1725-like"/>
    <property type="match status" value="1"/>
</dbReference>
<evidence type="ECO:0000313" key="2">
    <source>
        <dbReference type="Proteomes" id="UP001208656"/>
    </source>
</evidence>
<accession>A0ABT2WBK0</accession>
<dbReference type="PANTHER" id="PTHR36441">
    <property type="entry name" value="HYPOTHETICAL CYTOSOLIC PROTEIN"/>
    <property type="match status" value="1"/>
</dbReference>
<proteinExistence type="predicted"/>
<dbReference type="InterPro" id="IPR036746">
    <property type="entry name" value="TT1725-like_sf"/>
</dbReference>
<dbReference type="InterPro" id="IPR007546">
    <property type="entry name" value="DUF503"/>
</dbReference>
<reference evidence="1 2" key="1">
    <citation type="submission" date="2022-10" db="EMBL/GenBank/DDBJ databases">
        <title>Description of Fervidibacillus gen. nov. in the family Fervidibacillaceae fam. nov. with two species, Fervidibacillus albus sp. nov., and Fervidibacillus halotolerans sp. nov., isolated from tidal flat sediments.</title>
        <authorList>
            <person name="Kwon K.K."/>
            <person name="Yang S.-H."/>
        </authorList>
    </citation>
    <scope>NUCLEOTIDE SEQUENCE [LARGE SCALE GENOMIC DNA]</scope>
    <source>
        <strain evidence="1 2">DSM 23332</strain>
    </source>
</reference>
<gene>
    <name evidence="1" type="ORF">OEV82_01100</name>
</gene>
<sequence length="92" mass="10790">MILAAEIECFIYDAQSLKEKRSVLKRVMARIRNQFNVSIAETDYQNVWQRTTIKIVTVASSKVIAEQEFQKTLTLIDSFPEIERTLTHIEWL</sequence>
<comment type="caution">
    <text evidence="1">The sequence shown here is derived from an EMBL/GenBank/DDBJ whole genome shotgun (WGS) entry which is preliminary data.</text>
</comment>
<dbReference type="SUPFAM" id="SSF103007">
    <property type="entry name" value="Hypothetical protein TT1725"/>
    <property type="match status" value="1"/>
</dbReference>
<evidence type="ECO:0000313" key="1">
    <source>
        <dbReference type="EMBL" id="MCU9593050.1"/>
    </source>
</evidence>
<dbReference type="Pfam" id="PF04456">
    <property type="entry name" value="DUF503"/>
    <property type="match status" value="1"/>
</dbReference>
<dbReference type="RefSeq" id="WP_263060732.1">
    <property type="nucleotide sequence ID" value="NZ_JAOUSE010000002.1"/>
</dbReference>
<keyword evidence="2" id="KW-1185">Reference proteome</keyword>
<dbReference type="Proteomes" id="UP001208656">
    <property type="component" value="Unassembled WGS sequence"/>
</dbReference>